<protein>
    <recommendedName>
        <fullName evidence="3">Cyclin-like domain-containing protein</fullName>
    </recommendedName>
</protein>
<dbReference type="EMBL" id="JALJOU010000075">
    <property type="protein sequence ID" value="KAK9825369.1"/>
    <property type="molecule type" value="Genomic_DNA"/>
</dbReference>
<dbReference type="SUPFAM" id="SSF47954">
    <property type="entry name" value="Cyclin-like"/>
    <property type="match status" value="2"/>
</dbReference>
<dbReference type="Pfam" id="PF00134">
    <property type="entry name" value="Cyclin_N"/>
    <property type="match status" value="1"/>
</dbReference>
<feature type="region of interest" description="Disordered" evidence="2">
    <location>
        <begin position="248"/>
        <end position="335"/>
    </location>
</feature>
<keyword evidence="5" id="KW-1185">Reference proteome</keyword>
<dbReference type="CDD" id="cd20532">
    <property type="entry name" value="CYCLIN_CCNL_rpt1"/>
    <property type="match status" value="1"/>
</dbReference>
<keyword evidence="1" id="KW-0195">Cyclin</keyword>
<feature type="domain" description="Cyclin-like" evidence="3">
    <location>
        <begin position="40"/>
        <end position="143"/>
    </location>
</feature>
<proteinExistence type="inferred from homology"/>
<dbReference type="FunFam" id="1.10.472.10:FF:000031">
    <property type="entry name" value="cyclin-L1-1-like isoform X1"/>
    <property type="match status" value="1"/>
</dbReference>
<reference evidence="4 5" key="1">
    <citation type="journal article" date="2024" name="Nat. Commun.">
        <title>Phylogenomics reveals the evolutionary origins of lichenization in chlorophyte algae.</title>
        <authorList>
            <person name="Puginier C."/>
            <person name="Libourel C."/>
            <person name="Otte J."/>
            <person name="Skaloud P."/>
            <person name="Haon M."/>
            <person name="Grisel S."/>
            <person name="Petersen M."/>
            <person name="Berrin J.G."/>
            <person name="Delaux P.M."/>
            <person name="Dal Grande F."/>
            <person name="Keller J."/>
        </authorList>
    </citation>
    <scope>NUCLEOTIDE SEQUENCE [LARGE SCALE GENOMIC DNA]</scope>
    <source>
        <strain evidence="4 5">SAG 245.80</strain>
    </source>
</reference>
<dbReference type="PANTHER" id="PTHR10026">
    <property type="entry name" value="CYCLIN"/>
    <property type="match status" value="1"/>
</dbReference>
<dbReference type="InterPro" id="IPR013763">
    <property type="entry name" value="Cyclin-like_dom"/>
</dbReference>
<dbReference type="InterPro" id="IPR043198">
    <property type="entry name" value="Cyclin/Ssn8"/>
</dbReference>
<comment type="similarity">
    <text evidence="1">Belongs to the cyclin family.</text>
</comment>
<sequence>MIYTNIDNFYVTKEELDNSPSHRAGVEPEVVTQLRTYGCELIQEGGCLLKLPQVVMATGQVLFHRFYCKQSMTEYDVKDVATTCCWLASKLEETKRRVRDVLAVFHRIYRRREGRSLEPLDIYSKYYETLKAELIRVERIMLRSFGFIVHVEHPHKLVLNHLHLLGGGNLLMQEAWSLANDSLRTTLCVRFKSEAVACGIIFMAARRLQIPLPEDPPWWELHNVSWGEVVEVASEVYALYQRPKATYEPVGKPAGAPSPGAGQWQCRARRRQRGAGGGAHAKVGSLRVGSRGTDDHSPLRAGERQRDIGRSSARGSAGDERKAPRHTPIPPFRRN</sequence>
<name>A0AAW1QW38_9CHLO</name>
<evidence type="ECO:0000313" key="5">
    <source>
        <dbReference type="Proteomes" id="UP001445335"/>
    </source>
</evidence>
<dbReference type="SMART" id="SM00385">
    <property type="entry name" value="CYCLIN"/>
    <property type="match status" value="2"/>
</dbReference>
<dbReference type="InterPro" id="IPR006671">
    <property type="entry name" value="Cyclin_N"/>
</dbReference>
<dbReference type="AlphaFoldDB" id="A0AAW1QW38"/>
<gene>
    <name evidence="4" type="ORF">WJX81_005635</name>
</gene>
<evidence type="ECO:0000313" key="4">
    <source>
        <dbReference type="EMBL" id="KAK9825369.1"/>
    </source>
</evidence>
<feature type="domain" description="Cyclin-like" evidence="3">
    <location>
        <begin position="155"/>
        <end position="238"/>
    </location>
</feature>
<comment type="caution">
    <text evidence="4">The sequence shown here is derived from an EMBL/GenBank/DDBJ whole genome shotgun (WGS) entry which is preliminary data.</text>
</comment>
<dbReference type="GO" id="GO:0016538">
    <property type="term" value="F:cyclin-dependent protein serine/threonine kinase regulator activity"/>
    <property type="evidence" value="ECO:0007669"/>
    <property type="project" value="InterPro"/>
</dbReference>
<feature type="compositionally biased region" description="Basic and acidic residues" evidence="2">
    <location>
        <begin position="292"/>
        <end position="309"/>
    </location>
</feature>
<evidence type="ECO:0000259" key="3">
    <source>
        <dbReference type="SMART" id="SM00385"/>
    </source>
</evidence>
<dbReference type="Gene3D" id="1.10.472.10">
    <property type="entry name" value="Cyclin-like"/>
    <property type="match status" value="2"/>
</dbReference>
<accession>A0AAW1QW38</accession>
<dbReference type="InterPro" id="IPR036915">
    <property type="entry name" value="Cyclin-like_sf"/>
</dbReference>
<dbReference type="GO" id="GO:0006357">
    <property type="term" value="P:regulation of transcription by RNA polymerase II"/>
    <property type="evidence" value="ECO:0007669"/>
    <property type="project" value="InterPro"/>
</dbReference>
<dbReference type="Proteomes" id="UP001445335">
    <property type="component" value="Unassembled WGS sequence"/>
</dbReference>
<organism evidence="4 5">
    <name type="scientific">Elliptochloris bilobata</name>
    <dbReference type="NCBI Taxonomy" id="381761"/>
    <lineage>
        <taxon>Eukaryota</taxon>
        <taxon>Viridiplantae</taxon>
        <taxon>Chlorophyta</taxon>
        <taxon>core chlorophytes</taxon>
        <taxon>Trebouxiophyceae</taxon>
        <taxon>Trebouxiophyceae incertae sedis</taxon>
        <taxon>Elliptochloris clade</taxon>
        <taxon>Elliptochloris</taxon>
    </lineage>
</organism>
<feature type="compositionally biased region" description="Low complexity" evidence="2">
    <location>
        <begin position="253"/>
        <end position="266"/>
    </location>
</feature>
<evidence type="ECO:0000256" key="2">
    <source>
        <dbReference type="SAM" id="MobiDB-lite"/>
    </source>
</evidence>
<evidence type="ECO:0000256" key="1">
    <source>
        <dbReference type="RuleBase" id="RU000383"/>
    </source>
</evidence>
<dbReference type="Pfam" id="PF21797">
    <property type="entry name" value="CycT2-like_C"/>
    <property type="match status" value="1"/>
</dbReference>